<organism evidence="3 4">
    <name type="scientific">Evansella vedderi</name>
    <dbReference type="NCBI Taxonomy" id="38282"/>
    <lineage>
        <taxon>Bacteria</taxon>
        <taxon>Bacillati</taxon>
        <taxon>Bacillota</taxon>
        <taxon>Bacilli</taxon>
        <taxon>Bacillales</taxon>
        <taxon>Bacillaceae</taxon>
        <taxon>Evansella</taxon>
    </lineage>
</organism>
<name>A0ABU0A3W2_9BACI</name>
<evidence type="ECO:0000313" key="3">
    <source>
        <dbReference type="EMBL" id="MDQ0257945.1"/>
    </source>
</evidence>
<dbReference type="CDD" id="cd00093">
    <property type="entry name" value="HTH_XRE"/>
    <property type="match status" value="1"/>
</dbReference>
<keyword evidence="1" id="KW-0238">DNA-binding</keyword>
<dbReference type="InterPro" id="IPR050807">
    <property type="entry name" value="TransReg_Diox_bact_type"/>
</dbReference>
<dbReference type="Pfam" id="PF01381">
    <property type="entry name" value="HTH_3"/>
    <property type="match status" value="1"/>
</dbReference>
<dbReference type="InterPro" id="IPR010982">
    <property type="entry name" value="Lambda_DNA-bd_dom_sf"/>
</dbReference>
<dbReference type="Gene3D" id="1.10.260.40">
    <property type="entry name" value="lambda repressor-like DNA-binding domains"/>
    <property type="match status" value="1"/>
</dbReference>
<protein>
    <submittedName>
        <fullName evidence="3">Transcriptional regulator with XRE-family HTH domain</fullName>
    </submittedName>
</protein>
<dbReference type="EMBL" id="JAUSUG010000038">
    <property type="protein sequence ID" value="MDQ0257945.1"/>
    <property type="molecule type" value="Genomic_DNA"/>
</dbReference>
<dbReference type="InterPro" id="IPR001387">
    <property type="entry name" value="Cro/C1-type_HTH"/>
</dbReference>
<proteinExistence type="predicted"/>
<reference evidence="3 4" key="1">
    <citation type="submission" date="2023-07" db="EMBL/GenBank/DDBJ databases">
        <title>Genomic Encyclopedia of Type Strains, Phase IV (KMG-IV): sequencing the most valuable type-strain genomes for metagenomic binning, comparative biology and taxonomic classification.</title>
        <authorList>
            <person name="Goeker M."/>
        </authorList>
    </citation>
    <scope>NUCLEOTIDE SEQUENCE [LARGE SCALE GENOMIC DNA]</scope>
    <source>
        <strain evidence="3 4">DSM 9768</strain>
    </source>
</reference>
<dbReference type="RefSeq" id="WP_307332467.1">
    <property type="nucleotide sequence ID" value="NZ_JAUSUG010000038.1"/>
</dbReference>
<sequence length="162" mass="19024">MEQHIGEYIRFIRKQKKITLVDLAKKTGFSQPYLSQIETNKNKDKPPAPDLLEKIAKALNTDYSTLLKKAGYSFIDEIWDNNTQKGTLVFDVNFMETKKDKNGAKSSKYLTKEEVLQRFFDFNTLLEERQEINYKGISFTEKDKQLLKIFLDTLMHDKKDTQ</sequence>
<dbReference type="PROSITE" id="PS50943">
    <property type="entry name" value="HTH_CROC1"/>
    <property type="match status" value="1"/>
</dbReference>
<evidence type="ECO:0000259" key="2">
    <source>
        <dbReference type="PROSITE" id="PS50943"/>
    </source>
</evidence>
<dbReference type="PANTHER" id="PTHR46797:SF1">
    <property type="entry name" value="METHYLPHOSPHONATE SYNTHASE"/>
    <property type="match status" value="1"/>
</dbReference>
<evidence type="ECO:0000313" key="4">
    <source>
        <dbReference type="Proteomes" id="UP001230005"/>
    </source>
</evidence>
<gene>
    <name evidence="3" type="ORF">J2S74_005408</name>
</gene>
<dbReference type="Proteomes" id="UP001230005">
    <property type="component" value="Unassembled WGS sequence"/>
</dbReference>
<feature type="domain" description="HTH cro/C1-type" evidence="2">
    <location>
        <begin position="9"/>
        <end position="66"/>
    </location>
</feature>
<dbReference type="SUPFAM" id="SSF47413">
    <property type="entry name" value="lambda repressor-like DNA-binding domains"/>
    <property type="match status" value="1"/>
</dbReference>
<comment type="caution">
    <text evidence="3">The sequence shown here is derived from an EMBL/GenBank/DDBJ whole genome shotgun (WGS) entry which is preliminary data.</text>
</comment>
<keyword evidence="4" id="KW-1185">Reference proteome</keyword>
<evidence type="ECO:0000256" key="1">
    <source>
        <dbReference type="ARBA" id="ARBA00023125"/>
    </source>
</evidence>
<dbReference type="SMART" id="SM00530">
    <property type="entry name" value="HTH_XRE"/>
    <property type="match status" value="1"/>
</dbReference>
<dbReference type="PANTHER" id="PTHR46797">
    <property type="entry name" value="HTH-TYPE TRANSCRIPTIONAL REGULATOR"/>
    <property type="match status" value="1"/>
</dbReference>
<accession>A0ABU0A3W2</accession>